<dbReference type="PANTHER" id="PTHR16189">
    <property type="entry name" value="TRANSMEMBRANE PROTEIN 104-RELATED"/>
    <property type="match status" value="1"/>
</dbReference>
<keyword evidence="1" id="KW-0472">Membrane</keyword>
<dbReference type="PANTHER" id="PTHR16189:SF3">
    <property type="entry name" value="AMINO ACID TRANSPORTER TRANSMEMBRANE DOMAIN-CONTAINING PROTEIN"/>
    <property type="match status" value="1"/>
</dbReference>
<feature type="transmembrane region" description="Helical" evidence="1">
    <location>
        <begin position="143"/>
        <end position="162"/>
    </location>
</feature>
<keyword evidence="1" id="KW-1133">Transmembrane helix</keyword>
<evidence type="ECO:0008006" key="4">
    <source>
        <dbReference type="Google" id="ProtNLM"/>
    </source>
</evidence>
<feature type="transmembrane region" description="Helical" evidence="1">
    <location>
        <begin position="31"/>
        <end position="54"/>
    </location>
</feature>
<proteinExistence type="predicted"/>
<dbReference type="STRING" id="670386.D3BQG8"/>
<dbReference type="GeneID" id="31365624"/>
<name>D3BQG8_HETP5</name>
<dbReference type="RefSeq" id="XP_020428520.1">
    <property type="nucleotide sequence ID" value="XM_020580935.1"/>
</dbReference>
<dbReference type="Proteomes" id="UP000001396">
    <property type="component" value="Unassembled WGS sequence"/>
</dbReference>
<protein>
    <recommendedName>
        <fullName evidence="4">Amino acid transporter transmembrane domain-containing protein</fullName>
    </recommendedName>
</protein>
<dbReference type="InParanoid" id="D3BQG8"/>
<accession>D3BQG8</accession>
<evidence type="ECO:0000256" key="1">
    <source>
        <dbReference type="SAM" id="Phobius"/>
    </source>
</evidence>
<keyword evidence="3" id="KW-1185">Reference proteome</keyword>
<organism evidence="2 3">
    <name type="scientific">Heterostelium pallidum (strain ATCC 26659 / Pp 5 / PN500)</name>
    <name type="common">Cellular slime mold</name>
    <name type="synonym">Polysphondylium pallidum</name>
    <dbReference type="NCBI Taxonomy" id="670386"/>
    <lineage>
        <taxon>Eukaryota</taxon>
        <taxon>Amoebozoa</taxon>
        <taxon>Evosea</taxon>
        <taxon>Eumycetozoa</taxon>
        <taxon>Dictyostelia</taxon>
        <taxon>Acytosteliales</taxon>
        <taxon>Acytosteliaceae</taxon>
        <taxon>Heterostelium</taxon>
    </lineage>
</organism>
<feature type="transmembrane region" description="Helical" evidence="1">
    <location>
        <begin position="74"/>
        <end position="101"/>
    </location>
</feature>
<comment type="caution">
    <text evidence="2">The sequence shown here is derived from an EMBL/GenBank/DDBJ whole genome shotgun (WGS) entry which is preliminary data.</text>
</comment>
<sequence length="246" mass="27699">MSNVMFNYAYITTVPSWVNEAKPSVKISKTVWGASSFSTFVFLAIGIFGSLSFGHMASNSDILSVINNSPEANIFSKICVYVFPFVVLASSIPVFSIVVRYNLMQNNLMPKKLALFFSVILPWLVVIPFMTGNGLNLISEWSSIIFSSIANFVIPLVIYLKALRFRKNRRRMNEEQKEILRTLKVETVDFEENIHQLAMEDDQSAYRAAKIFTIRICKRIAFASLSVLVIVIPLVIVTSIIFSGDS</sequence>
<dbReference type="EMBL" id="ADBJ01000047">
    <property type="protein sequence ID" value="EFA76388.1"/>
    <property type="molecule type" value="Genomic_DNA"/>
</dbReference>
<reference evidence="2 3" key="1">
    <citation type="journal article" date="2011" name="Genome Res.">
        <title>Phylogeny-wide analysis of social amoeba genomes highlights ancient origins for complex intercellular communication.</title>
        <authorList>
            <person name="Heidel A.J."/>
            <person name="Lawal H.M."/>
            <person name="Felder M."/>
            <person name="Schilde C."/>
            <person name="Helps N.R."/>
            <person name="Tunggal B."/>
            <person name="Rivero F."/>
            <person name="John U."/>
            <person name="Schleicher M."/>
            <person name="Eichinger L."/>
            <person name="Platzer M."/>
            <person name="Noegel A.A."/>
            <person name="Schaap P."/>
            <person name="Gloeckner G."/>
        </authorList>
    </citation>
    <scope>NUCLEOTIDE SEQUENCE [LARGE SCALE GENOMIC DNA]</scope>
    <source>
        <strain evidence="3">ATCC 26659 / Pp 5 / PN500</strain>
    </source>
</reference>
<dbReference type="AlphaFoldDB" id="D3BQG8"/>
<evidence type="ECO:0000313" key="2">
    <source>
        <dbReference type="EMBL" id="EFA76388.1"/>
    </source>
</evidence>
<keyword evidence="1" id="KW-0812">Transmembrane</keyword>
<feature type="transmembrane region" description="Helical" evidence="1">
    <location>
        <begin position="220"/>
        <end position="242"/>
    </location>
</feature>
<gene>
    <name evidence="2" type="ORF">PPL_10153</name>
</gene>
<feature type="transmembrane region" description="Helical" evidence="1">
    <location>
        <begin position="113"/>
        <end position="131"/>
    </location>
</feature>
<evidence type="ECO:0000313" key="3">
    <source>
        <dbReference type="Proteomes" id="UP000001396"/>
    </source>
</evidence>